<sequence>MYITFTLPPNGDASHDSSTSECFTPVLHGKNLLQKQALDTIDRPTSTVKQSPGRSIDGVSSHALQNKLKVTYSLASVPAPFSTVLPFVALLQVRQGGATMLFMLSS</sequence>
<dbReference type="Proteomes" id="UP000886595">
    <property type="component" value="Unassembled WGS sequence"/>
</dbReference>
<dbReference type="EMBL" id="JAAMPC010000001">
    <property type="protein sequence ID" value="KAG2331288.1"/>
    <property type="molecule type" value="Genomic_DNA"/>
</dbReference>
<gene>
    <name evidence="1" type="ORF">Bca52824_002468</name>
</gene>
<comment type="caution">
    <text evidence="1">The sequence shown here is derived from an EMBL/GenBank/DDBJ whole genome shotgun (WGS) entry which is preliminary data.</text>
</comment>
<protein>
    <submittedName>
        <fullName evidence="1">Uncharacterized protein</fullName>
    </submittedName>
</protein>
<evidence type="ECO:0000313" key="1">
    <source>
        <dbReference type="EMBL" id="KAG2331288.1"/>
    </source>
</evidence>
<reference evidence="1 2" key="1">
    <citation type="submission" date="2020-02" db="EMBL/GenBank/DDBJ databases">
        <authorList>
            <person name="Ma Q."/>
            <person name="Huang Y."/>
            <person name="Song X."/>
            <person name="Pei D."/>
        </authorList>
    </citation>
    <scope>NUCLEOTIDE SEQUENCE [LARGE SCALE GENOMIC DNA]</scope>
    <source>
        <strain evidence="1">Sxm20200214</strain>
        <tissue evidence="1">Leaf</tissue>
    </source>
</reference>
<evidence type="ECO:0000313" key="2">
    <source>
        <dbReference type="Proteomes" id="UP000886595"/>
    </source>
</evidence>
<accession>A0A8X7WNF1</accession>
<dbReference type="AlphaFoldDB" id="A0A8X7WNF1"/>
<proteinExistence type="predicted"/>
<name>A0A8X7WNF1_BRACI</name>
<keyword evidence="2" id="KW-1185">Reference proteome</keyword>
<organism evidence="1 2">
    <name type="scientific">Brassica carinata</name>
    <name type="common">Ethiopian mustard</name>
    <name type="synonym">Abyssinian cabbage</name>
    <dbReference type="NCBI Taxonomy" id="52824"/>
    <lineage>
        <taxon>Eukaryota</taxon>
        <taxon>Viridiplantae</taxon>
        <taxon>Streptophyta</taxon>
        <taxon>Embryophyta</taxon>
        <taxon>Tracheophyta</taxon>
        <taxon>Spermatophyta</taxon>
        <taxon>Magnoliopsida</taxon>
        <taxon>eudicotyledons</taxon>
        <taxon>Gunneridae</taxon>
        <taxon>Pentapetalae</taxon>
        <taxon>rosids</taxon>
        <taxon>malvids</taxon>
        <taxon>Brassicales</taxon>
        <taxon>Brassicaceae</taxon>
        <taxon>Brassiceae</taxon>
        <taxon>Brassica</taxon>
    </lineage>
</organism>